<accession>A0A378U4X3</accession>
<dbReference type="Gene3D" id="1.25.40.390">
    <property type="match status" value="1"/>
</dbReference>
<keyword evidence="3" id="KW-0732">Signal</keyword>
<evidence type="ECO:0000256" key="3">
    <source>
        <dbReference type="ARBA" id="ARBA00022729"/>
    </source>
</evidence>
<organism evidence="8 9">
    <name type="scientific">Myroides odoratus</name>
    <name type="common">Flavobacterium odoratum</name>
    <dbReference type="NCBI Taxonomy" id="256"/>
    <lineage>
        <taxon>Bacteria</taxon>
        <taxon>Pseudomonadati</taxon>
        <taxon>Bacteroidota</taxon>
        <taxon>Flavobacteriia</taxon>
        <taxon>Flavobacteriales</taxon>
        <taxon>Flavobacteriaceae</taxon>
        <taxon>Myroides</taxon>
    </lineage>
</organism>
<dbReference type="RefSeq" id="WP_115092737.1">
    <property type="nucleotide sequence ID" value="NZ_CP068107.1"/>
</dbReference>
<keyword evidence="5" id="KW-0998">Cell outer membrane</keyword>
<sequence length="420" mass="46983">MKKILLFCLSLTLFSCSKELDLYPRTGISPEAVTPNDLKALENGMYNNVQNDPKRESWIMYDIIGGNVQGSSTTSKDVINNTLNPLNSIIVSSWKGYYSALYQVNNVIAIAEALPLDENTRRVRGTAHYFRAYINYSLVTRWGDVPLLTQNTLEKPVRSPKALVWEQIEKDLVAAKEFLAASKSYYYVSQDAVTALQARVMLSQNKMQEASTLAESLITNGKYALDAFEKIFRKEANTEIIFAFENLTPESSNTISTLFYNYGHPNKGSYVYAPSKEILELITATDKRKAISFGVFGGQDCINKYPSGQTGTDPVIISRIAEMYLISAEASSLTLGVERLNAVRTARGLPEVHPTSSAEMQTLVLEERRKEFLAEGFAYYDYVRTNTATKYLGLLNYQHLLPIPGGELQLNDKLTPNPGY</sequence>
<evidence type="ECO:0000256" key="2">
    <source>
        <dbReference type="ARBA" id="ARBA00006275"/>
    </source>
</evidence>
<dbReference type="Proteomes" id="UP000255024">
    <property type="component" value="Unassembled WGS sequence"/>
</dbReference>
<dbReference type="GO" id="GO:0009279">
    <property type="term" value="C:cell outer membrane"/>
    <property type="evidence" value="ECO:0007669"/>
    <property type="project" value="UniProtKB-SubCell"/>
</dbReference>
<evidence type="ECO:0000313" key="8">
    <source>
        <dbReference type="EMBL" id="STZ70197.1"/>
    </source>
</evidence>
<dbReference type="InterPro" id="IPR012944">
    <property type="entry name" value="SusD_RagB_dom"/>
</dbReference>
<feature type="domain" description="RagB/SusD" evidence="6">
    <location>
        <begin position="306"/>
        <end position="393"/>
    </location>
</feature>
<dbReference type="PROSITE" id="PS51257">
    <property type="entry name" value="PROKAR_LIPOPROTEIN"/>
    <property type="match status" value="1"/>
</dbReference>
<keyword evidence="4" id="KW-0472">Membrane</keyword>
<evidence type="ECO:0000256" key="1">
    <source>
        <dbReference type="ARBA" id="ARBA00004442"/>
    </source>
</evidence>
<evidence type="ECO:0000259" key="6">
    <source>
        <dbReference type="Pfam" id="PF07980"/>
    </source>
</evidence>
<dbReference type="Pfam" id="PF07980">
    <property type="entry name" value="SusD_RagB"/>
    <property type="match status" value="1"/>
</dbReference>
<dbReference type="InterPro" id="IPR033985">
    <property type="entry name" value="SusD-like_N"/>
</dbReference>
<evidence type="ECO:0000256" key="5">
    <source>
        <dbReference type="ARBA" id="ARBA00023237"/>
    </source>
</evidence>
<dbReference type="CDD" id="cd08977">
    <property type="entry name" value="SusD"/>
    <property type="match status" value="1"/>
</dbReference>
<dbReference type="InterPro" id="IPR011990">
    <property type="entry name" value="TPR-like_helical_dom_sf"/>
</dbReference>
<evidence type="ECO:0000259" key="7">
    <source>
        <dbReference type="Pfam" id="PF14322"/>
    </source>
</evidence>
<dbReference type="AlphaFoldDB" id="A0A378U4X3"/>
<dbReference type="EMBL" id="UGQL01000002">
    <property type="protein sequence ID" value="STZ70197.1"/>
    <property type="molecule type" value="Genomic_DNA"/>
</dbReference>
<keyword evidence="9" id="KW-1185">Reference proteome</keyword>
<name>A0A378U4X3_MYROD</name>
<gene>
    <name evidence="8" type="ORF">NCTC11179_03730</name>
</gene>
<evidence type="ECO:0000313" key="9">
    <source>
        <dbReference type="Proteomes" id="UP000255024"/>
    </source>
</evidence>
<evidence type="ECO:0000256" key="4">
    <source>
        <dbReference type="ARBA" id="ARBA00023136"/>
    </source>
</evidence>
<comment type="similarity">
    <text evidence="2">Belongs to the SusD family.</text>
</comment>
<reference evidence="8 9" key="1">
    <citation type="submission" date="2018-06" db="EMBL/GenBank/DDBJ databases">
        <authorList>
            <consortium name="Pathogen Informatics"/>
            <person name="Doyle S."/>
        </authorList>
    </citation>
    <scope>NUCLEOTIDE SEQUENCE [LARGE SCALE GENOMIC DNA]</scope>
    <source>
        <strain evidence="8 9">NCTC11179</strain>
    </source>
</reference>
<proteinExistence type="inferred from homology"/>
<protein>
    <submittedName>
        <fullName evidence="8">SusD family</fullName>
    </submittedName>
</protein>
<dbReference type="Pfam" id="PF14322">
    <property type="entry name" value="SusD-like_3"/>
    <property type="match status" value="1"/>
</dbReference>
<dbReference type="SUPFAM" id="SSF48452">
    <property type="entry name" value="TPR-like"/>
    <property type="match status" value="1"/>
</dbReference>
<comment type="subcellular location">
    <subcellularLocation>
        <location evidence="1">Cell outer membrane</location>
    </subcellularLocation>
</comment>
<feature type="domain" description="SusD-like N-terminal" evidence="7">
    <location>
        <begin position="37"/>
        <end position="202"/>
    </location>
</feature>